<proteinExistence type="predicted"/>
<dbReference type="Proteomes" id="UP000314985">
    <property type="component" value="Chromosome 7"/>
</dbReference>
<evidence type="ECO:0000313" key="10">
    <source>
        <dbReference type="Ensembl" id="ENSSSCP00070041776.1"/>
    </source>
</evidence>
<dbReference type="SMART" id="SM00184">
    <property type="entry name" value="RING"/>
    <property type="match status" value="1"/>
</dbReference>
<dbReference type="PROSITE" id="PS50089">
    <property type="entry name" value="ZF_RING_2"/>
    <property type="match status" value="1"/>
</dbReference>
<organism evidence="10 11">
    <name type="scientific">Sus scrofa</name>
    <name type="common">Pig</name>
    <dbReference type="NCBI Taxonomy" id="9823"/>
    <lineage>
        <taxon>Eukaryota</taxon>
        <taxon>Metazoa</taxon>
        <taxon>Chordata</taxon>
        <taxon>Craniata</taxon>
        <taxon>Vertebrata</taxon>
        <taxon>Euteleostomi</taxon>
        <taxon>Mammalia</taxon>
        <taxon>Eutheria</taxon>
        <taxon>Laurasiatheria</taxon>
        <taxon>Artiodactyla</taxon>
        <taxon>Suina</taxon>
        <taxon>Suidae</taxon>
        <taxon>Sus</taxon>
    </lineage>
</organism>
<feature type="domain" description="RING-type" evidence="7">
    <location>
        <begin position="16"/>
        <end position="57"/>
    </location>
</feature>
<dbReference type="Gene3D" id="3.30.40.10">
    <property type="entry name" value="Zinc/RING finger domain, C3HC4 (zinc finger)"/>
    <property type="match status" value="1"/>
</dbReference>
<dbReference type="AlphaFoldDB" id="A0A4X1VLG8"/>
<evidence type="ECO:0000256" key="1">
    <source>
        <dbReference type="ARBA" id="ARBA00022723"/>
    </source>
</evidence>
<accession>A0A4X1VLG8</accession>
<dbReference type="Gene3D" id="3.30.160.60">
    <property type="entry name" value="Classic Zinc Finger"/>
    <property type="match status" value="1"/>
</dbReference>
<dbReference type="Pfam" id="PF15227">
    <property type="entry name" value="zf-C3HC4_4"/>
    <property type="match status" value="1"/>
</dbReference>
<dbReference type="SMART" id="SM00449">
    <property type="entry name" value="SPRY"/>
    <property type="match status" value="1"/>
</dbReference>
<dbReference type="SUPFAM" id="SSF49899">
    <property type="entry name" value="Concanavalin A-like lectins/glucanases"/>
    <property type="match status" value="1"/>
</dbReference>
<feature type="coiled-coil region" evidence="5">
    <location>
        <begin position="269"/>
        <end position="296"/>
    </location>
</feature>
<dbReference type="InterPro" id="IPR050143">
    <property type="entry name" value="TRIM/RBCC"/>
</dbReference>
<dbReference type="SMART" id="SM00336">
    <property type="entry name" value="BBOX"/>
    <property type="match status" value="1"/>
</dbReference>
<name>A0A4X1VLG8_PIG</name>
<keyword evidence="2 4" id="KW-0863">Zinc-finger</keyword>
<reference evidence="10" key="2">
    <citation type="submission" date="2025-05" db="UniProtKB">
        <authorList>
            <consortium name="Ensembl"/>
        </authorList>
    </citation>
    <scope>IDENTIFICATION</scope>
</reference>
<dbReference type="GO" id="GO:0008270">
    <property type="term" value="F:zinc ion binding"/>
    <property type="evidence" value="ECO:0007669"/>
    <property type="project" value="UniProtKB-KW"/>
</dbReference>
<dbReference type="Ensembl" id="ENSSSCT00025038282.1">
    <property type="protein sequence ID" value="ENSSSCP00025016145.1"/>
    <property type="gene ID" value="ENSSSCG00025028222.1"/>
</dbReference>
<protein>
    <submittedName>
        <fullName evidence="10">Tripartite motif containing 31</fullName>
    </submittedName>
</protein>
<dbReference type="PROSITE" id="PS50188">
    <property type="entry name" value="B302_SPRY"/>
    <property type="match status" value="1"/>
</dbReference>
<dbReference type="InterPro" id="IPR003879">
    <property type="entry name" value="Butyrophylin_SPRY"/>
</dbReference>
<dbReference type="InterPro" id="IPR006574">
    <property type="entry name" value="PRY"/>
</dbReference>
<dbReference type="InterPro" id="IPR013083">
    <property type="entry name" value="Znf_RING/FYVE/PHD"/>
</dbReference>
<evidence type="ECO:0000259" key="8">
    <source>
        <dbReference type="PROSITE" id="PS50119"/>
    </source>
</evidence>
<feature type="domain" description="B30.2/SPRY" evidence="9">
    <location>
        <begin position="384"/>
        <end position="576"/>
    </location>
</feature>
<dbReference type="PROSITE" id="PS00518">
    <property type="entry name" value="ZF_RING_1"/>
    <property type="match status" value="1"/>
</dbReference>
<dbReference type="PROSITE" id="PS50119">
    <property type="entry name" value="ZF_BBOX"/>
    <property type="match status" value="1"/>
</dbReference>
<evidence type="ECO:0000256" key="3">
    <source>
        <dbReference type="ARBA" id="ARBA00022833"/>
    </source>
</evidence>
<dbReference type="Ensembl" id="ENSSSCT00045038415.1">
    <property type="protein sequence ID" value="ENSSSCP00045026702.1"/>
    <property type="gene ID" value="ENSSSCG00045022462.1"/>
</dbReference>
<dbReference type="InterPro" id="IPR013320">
    <property type="entry name" value="ConA-like_dom_sf"/>
</dbReference>
<dbReference type="Proteomes" id="UP000694728">
    <property type="component" value="Unplaced"/>
</dbReference>
<dbReference type="Pfam" id="PF13765">
    <property type="entry name" value="PRY"/>
    <property type="match status" value="1"/>
</dbReference>
<dbReference type="InterPro" id="IPR001870">
    <property type="entry name" value="B30.2/SPRY"/>
</dbReference>
<keyword evidence="1" id="KW-0479">Metal-binding</keyword>
<dbReference type="SUPFAM" id="SSF57850">
    <property type="entry name" value="RING/U-box"/>
    <property type="match status" value="1"/>
</dbReference>
<evidence type="ECO:0000256" key="2">
    <source>
        <dbReference type="ARBA" id="ARBA00022771"/>
    </source>
</evidence>
<dbReference type="Ensembl" id="ENSSSCT00035081541.1">
    <property type="protein sequence ID" value="ENSSSCP00035033749.1"/>
    <property type="gene ID" value="ENSSSCG00035060726.1"/>
</dbReference>
<dbReference type="InterPro" id="IPR003877">
    <property type="entry name" value="SPRY_dom"/>
</dbReference>
<keyword evidence="5" id="KW-0175">Coiled coil</keyword>
<evidence type="ECO:0000259" key="7">
    <source>
        <dbReference type="PROSITE" id="PS50089"/>
    </source>
</evidence>
<dbReference type="Ensembl" id="ENSSSCT00040089950.1">
    <property type="protein sequence ID" value="ENSSSCP00040039536.1"/>
    <property type="gene ID" value="ENSSSCG00040065873.1"/>
</dbReference>
<dbReference type="InterPro" id="IPR001841">
    <property type="entry name" value="Znf_RING"/>
</dbReference>
<dbReference type="Ensembl" id="ENSSSCT00070049468.1">
    <property type="protein sequence ID" value="ENSSSCP00070041776.1"/>
    <property type="gene ID" value="ENSSSCG00070024770.1"/>
</dbReference>
<dbReference type="SUPFAM" id="SSF57845">
    <property type="entry name" value="B-box zinc-binding domain"/>
    <property type="match status" value="1"/>
</dbReference>
<dbReference type="Proteomes" id="UP000694720">
    <property type="component" value="Unplaced"/>
</dbReference>
<sequence>MAGQQFTNKLQEEVICPICMDILQDPATIDCGHSFCLQCIMRSREGLDSVIKCPLCNKIVKRDTIRPNWLLVNLVEKIQAMDPSEEQPEVKELKCPKHGERFHYFCESDGKVLCVACCGSKDHKFHNTILLEEAAQSFQGQIQSQVEALLQKERAIVQMKLQGDQRITTLMAQVEQEKQKISTVFEQLLQALKEEKNFLLSRINWLDQELTKDRNSYLASAEAQLQSLRKLKDSLKARQLLPPREMLQDIKPVLSRSAGFRFLSPPPVSADLEKKLNETKLRHESLIESLKKFQDKCQADGKKDKSRFLKGLDKHYIKSWYLLEKSNPTPMETLEPELSPSDDRNAKPLPPKLKLSPSLPNLFRSRSRASIASFVFYSNEDSSEDPGSPGAAWTEELKAALTPVTLDAASAHPDLIISQDLKTVTLDPVPQSRCAEPTDPARFHPFRCVLGLPGLSSGCQTWEAELEGPEGGGCLVGVASELVTRRGPLMIEPLTGFWVLRIVGFDCQALTEGGTREELSVRPRKVGVHVNHEGGEVVFYDSITSSRIYTFHTSFPGQVLPFFRLLFPGTQITLSP</sequence>
<evidence type="ECO:0000259" key="9">
    <source>
        <dbReference type="PROSITE" id="PS50188"/>
    </source>
</evidence>
<dbReference type="Pfam" id="PF00643">
    <property type="entry name" value="zf-B_box"/>
    <property type="match status" value="1"/>
</dbReference>
<dbReference type="Proteomes" id="UP000694722">
    <property type="component" value="Unplaced"/>
</dbReference>
<dbReference type="PANTHER" id="PTHR24103">
    <property type="entry name" value="E3 UBIQUITIN-PROTEIN LIGASE TRIM"/>
    <property type="match status" value="1"/>
</dbReference>
<evidence type="ECO:0000313" key="11">
    <source>
        <dbReference type="Proteomes" id="UP000314985"/>
    </source>
</evidence>
<evidence type="ECO:0000256" key="4">
    <source>
        <dbReference type="PROSITE-ProRule" id="PRU00024"/>
    </source>
</evidence>
<dbReference type="Proteomes" id="UP000694727">
    <property type="component" value="Unplaced"/>
</dbReference>
<dbReference type="Ensembl" id="ENSSSCT00045038330.1">
    <property type="protein sequence ID" value="ENSSSCP00045026641.1"/>
    <property type="gene ID" value="ENSSSCG00045022462.1"/>
</dbReference>
<dbReference type="Pfam" id="PF00622">
    <property type="entry name" value="SPRY"/>
    <property type="match status" value="1"/>
</dbReference>
<evidence type="ECO:0000256" key="5">
    <source>
        <dbReference type="SAM" id="Coils"/>
    </source>
</evidence>
<dbReference type="InterPro" id="IPR000315">
    <property type="entry name" value="Znf_B-box"/>
</dbReference>
<feature type="region of interest" description="Disordered" evidence="6">
    <location>
        <begin position="329"/>
        <end position="353"/>
    </location>
</feature>
<keyword evidence="3" id="KW-0862">Zinc</keyword>
<evidence type="ECO:0000256" key="6">
    <source>
        <dbReference type="SAM" id="MobiDB-lite"/>
    </source>
</evidence>
<feature type="coiled-coil region" evidence="5">
    <location>
        <begin position="171"/>
        <end position="238"/>
    </location>
</feature>
<dbReference type="PRINTS" id="PR01407">
    <property type="entry name" value="BUTYPHLNCDUF"/>
</dbReference>
<dbReference type="SMART" id="SM00589">
    <property type="entry name" value="PRY"/>
    <property type="match status" value="1"/>
</dbReference>
<dbReference type="InterPro" id="IPR017907">
    <property type="entry name" value="Znf_RING_CS"/>
</dbReference>
<reference evidence="10 11" key="1">
    <citation type="submission" date="2017-08" db="EMBL/GenBank/DDBJ databases">
        <title>USMARCv1.0.</title>
        <authorList>
            <person name="Hannum G.I."/>
            <person name="Koren S."/>
            <person name="Schroeder S.G."/>
            <person name="Chin S.C."/>
            <person name="Nonneman D.J."/>
            <person name="Becker S.A."/>
            <person name="Rosen B.D."/>
            <person name="Bickhart D.M."/>
            <person name="Putnam N.H."/>
            <person name="Green R.E."/>
            <person name="Tuggle C.K."/>
            <person name="Liu H."/>
            <person name="Rohrer G.A."/>
            <person name="Warr A."/>
            <person name="Hall R."/>
            <person name="Kim K."/>
            <person name="Hume D.A."/>
            <person name="Talbot R."/>
            <person name="Chow W."/>
            <person name="Howe K."/>
            <person name="Schwartz A.S."/>
            <person name="Watson M."/>
            <person name="Archibald A.L."/>
            <person name="Phillippy A.M."/>
            <person name="Smith T.P.L."/>
        </authorList>
    </citation>
    <scope>NUCLEOTIDE SEQUENCE [LARGE SCALE GENOMIC DNA]</scope>
</reference>
<feature type="domain" description="B box-type" evidence="8">
    <location>
        <begin position="90"/>
        <end position="131"/>
    </location>
</feature>
<dbReference type="InterPro" id="IPR043136">
    <property type="entry name" value="B30.2/SPRY_sf"/>
</dbReference>
<dbReference type="Gene3D" id="2.60.120.920">
    <property type="match status" value="1"/>
</dbReference>